<dbReference type="PANTHER" id="PTHR43537">
    <property type="entry name" value="TRANSCRIPTIONAL REGULATOR, GNTR FAMILY"/>
    <property type="match status" value="1"/>
</dbReference>
<organism evidence="6 7">
    <name type="scientific">Mycolicibacterium komossense</name>
    <dbReference type="NCBI Taxonomy" id="1779"/>
    <lineage>
        <taxon>Bacteria</taxon>
        <taxon>Bacillati</taxon>
        <taxon>Actinomycetota</taxon>
        <taxon>Actinomycetes</taxon>
        <taxon>Mycobacteriales</taxon>
        <taxon>Mycobacteriaceae</taxon>
        <taxon>Mycolicibacterium</taxon>
    </lineage>
</organism>
<dbReference type="PANTHER" id="PTHR43537:SF24">
    <property type="entry name" value="GLUCONATE OPERON TRANSCRIPTIONAL REPRESSOR"/>
    <property type="match status" value="1"/>
</dbReference>
<dbReference type="SUPFAM" id="SSF46785">
    <property type="entry name" value="Winged helix' DNA-binding domain"/>
    <property type="match status" value="2"/>
</dbReference>
<dbReference type="PROSITE" id="PS50949">
    <property type="entry name" value="HTH_GNTR"/>
    <property type="match status" value="2"/>
</dbReference>
<dbReference type="SMART" id="SM00345">
    <property type="entry name" value="HTH_GNTR"/>
    <property type="match status" value="2"/>
</dbReference>
<evidence type="ECO:0000256" key="3">
    <source>
        <dbReference type="ARBA" id="ARBA00023163"/>
    </source>
</evidence>
<dbReference type="InterPro" id="IPR000524">
    <property type="entry name" value="Tscrpt_reg_HTH_GntR"/>
</dbReference>
<keyword evidence="7" id="KW-1185">Reference proteome</keyword>
<protein>
    <submittedName>
        <fullName evidence="6">FadR family transcriptional regulator</fullName>
    </submittedName>
</protein>
<dbReference type="SMART" id="SM00895">
    <property type="entry name" value="FCD"/>
    <property type="match status" value="2"/>
</dbReference>
<evidence type="ECO:0000256" key="2">
    <source>
        <dbReference type="ARBA" id="ARBA00023125"/>
    </source>
</evidence>
<gene>
    <name evidence="6" type="ORF">H7J73_21025</name>
</gene>
<proteinExistence type="predicted"/>
<accession>A0ABT3CG82</accession>
<dbReference type="SUPFAM" id="SSF48008">
    <property type="entry name" value="GntR ligand-binding domain-like"/>
    <property type="match status" value="2"/>
</dbReference>
<feature type="domain" description="HTH gntR-type" evidence="5">
    <location>
        <begin position="11"/>
        <end position="81"/>
    </location>
</feature>
<dbReference type="Gene3D" id="1.20.120.530">
    <property type="entry name" value="GntR ligand-binding domain-like"/>
    <property type="match status" value="2"/>
</dbReference>
<dbReference type="InterPro" id="IPR036390">
    <property type="entry name" value="WH_DNA-bd_sf"/>
</dbReference>
<evidence type="ECO:0000313" key="6">
    <source>
        <dbReference type="EMBL" id="MCV7228501.1"/>
    </source>
</evidence>
<keyword evidence="1" id="KW-0805">Transcription regulation</keyword>
<evidence type="ECO:0000256" key="4">
    <source>
        <dbReference type="SAM" id="MobiDB-lite"/>
    </source>
</evidence>
<keyword evidence="2" id="KW-0238">DNA-binding</keyword>
<dbReference type="Proteomes" id="UP001526201">
    <property type="component" value="Unassembled WGS sequence"/>
</dbReference>
<dbReference type="InterPro" id="IPR036388">
    <property type="entry name" value="WH-like_DNA-bd_sf"/>
</dbReference>
<sequence length="476" mass="52527">MRSSNSPTELDKRAAQIAGQIEAEIIRRDWPIGESLGSEQSLQQRYDVSRSVLREAIRLVEHHQVARMRRGRGGGLIVTVPDAGPATRAVVIYLEYLGTTMEELLAARLLLEPLASGLAAERIDEAGIARLRTLLGTHRPQPSADDFHVVLGDLAGNPVLALFIDVLSRLTARYAADSEIPPPGEVDAAIDRLVVDHTAIVEAVTAGDSGRAKTLTEQHVETVTALLDQHYRPKREPRRTSTTAPGAPESKRAEVLAAVVYQDIVAGGWQTGSVFGAEQELLERYGVSRPVLREAVRLLEYHTIARMRRGPGGGLIVTEPQPQASVDTIALYLEYRRPSREDLRLVRDAIEINNVATVVSRRADSDVVRFLTDQRRAAGATDDRDPGEAAGLAEYFFHTDLADLAGNRALNLFLRILVELFGRHWTSTMQPMPQVKDAEEVHRAHARILDAILDGDDSMAAHRARRHLEALSSWWL</sequence>
<comment type="caution">
    <text evidence="6">The sequence shown here is derived from an EMBL/GenBank/DDBJ whole genome shotgun (WGS) entry which is preliminary data.</text>
</comment>
<name>A0ABT3CG82_9MYCO</name>
<feature type="region of interest" description="Disordered" evidence="4">
    <location>
        <begin position="231"/>
        <end position="250"/>
    </location>
</feature>
<feature type="domain" description="HTH gntR-type" evidence="5">
    <location>
        <begin position="250"/>
        <end position="320"/>
    </location>
</feature>
<dbReference type="Gene3D" id="1.10.10.10">
    <property type="entry name" value="Winged helix-like DNA-binding domain superfamily/Winged helix DNA-binding domain"/>
    <property type="match status" value="2"/>
</dbReference>
<evidence type="ECO:0000259" key="5">
    <source>
        <dbReference type="PROSITE" id="PS50949"/>
    </source>
</evidence>
<dbReference type="EMBL" id="JACKTY010000033">
    <property type="protein sequence ID" value="MCV7228501.1"/>
    <property type="molecule type" value="Genomic_DNA"/>
</dbReference>
<reference evidence="6 7" key="1">
    <citation type="journal article" date="2022" name="BMC Genomics">
        <title>Comparative genome analysis of mycobacteria focusing on tRNA and non-coding RNA.</title>
        <authorList>
            <person name="Behra P.R.K."/>
            <person name="Pettersson B.M.F."/>
            <person name="Ramesh M."/>
            <person name="Das S."/>
            <person name="Dasgupta S."/>
            <person name="Kirsebom L.A."/>
        </authorList>
    </citation>
    <scope>NUCLEOTIDE SEQUENCE [LARGE SCALE GENOMIC DNA]</scope>
    <source>
        <strain evidence="6 7">DSM 44078</strain>
    </source>
</reference>
<dbReference type="InterPro" id="IPR011711">
    <property type="entry name" value="GntR_C"/>
</dbReference>
<evidence type="ECO:0000313" key="7">
    <source>
        <dbReference type="Proteomes" id="UP001526201"/>
    </source>
</evidence>
<evidence type="ECO:0000256" key="1">
    <source>
        <dbReference type="ARBA" id="ARBA00023015"/>
    </source>
</evidence>
<dbReference type="Pfam" id="PF07729">
    <property type="entry name" value="FCD"/>
    <property type="match status" value="2"/>
</dbReference>
<keyword evidence="3" id="KW-0804">Transcription</keyword>
<dbReference type="InterPro" id="IPR008920">
    <property type="entry name" value="TF_FadR/GntR_C"/>
</dbReference>
<dbReference type="Pfam" id="PF00392">
    <property type="entry name" value="GntR"/>
    <property type="match status" value="2"/>
</dbReference>